<dbReference type="AlphaFoldDB" id="F2N782"/>
<proteinExistence type="predicted"/>
<evidence type="ECO:0000313" key="4">
    <source>
        <dbReference type="Proteomes" id="UP000006851"/>
    </source>
</evidence>
<feature type="compositionally biased region" description="Acidic residues" evidence="1">
    <location>
        <begin position="56"/>
        <end position="72"/>
    </location>
</feature>
<keyword evidence="2" id="KW-1133">Transmembrane helix</keyword>
<keyword evidence="2" id="KW-0812">Transmembrane</keyword>
<dbReference type="HOGENOM" id="CLU_057475_0_0_11"/>
<feature type="region of interest" description="Disordered" evidence="1">
    <location>
        <begin position="1"/>
        <end position="157"/>
    </location>
</feature>
<dbReference type="eggNOG" id="ENOG5033TAF">
    <property type="taxonomic scope" value="Bacteria"/>
</dbReference>
<sequence>MGLFQKRDERDEVSGIEIIERSDVPGDLPESEVDIVEGASAEEISADQSTARTDATDEDAGSVEDADTDVASEPDAAEHPDDDSGRDSTGDGARDSRRDLGHEEPEPGTLDDVIPDDLDSCDALDAGDADADGSASRCEPRSHAASEGVGGSDFGSAAHRKRRRKITAFIAAAVLVVIVCGVALFALGGGFAPHGIRKPTFGEDQLATVVASYTYEGQHHVITARDAIEGQASVDMSKNEEGTYTTPSVESILDEVRSKILTDVASERGLSVSDNEMTDYAQTKIGVSDYSTIASRFKVSEDQAKKIVKDQALIQKLYAQVVGDSAAGASMPLPPDEPPGGKGDAASKGYADYIIKLLGKEWDAAKGTWADETGPLHAVLKDQHFTSDSATYDQAMAVYYVAYQQYSESNSKATSAWSDFQNDLFSKVDITFYGMCA</sequence>
<dbReference type="EMBL" id="CP002628">
    <property type="protein sequence ID" value="AEB06557.1"/>
    <property type="molecule type" value="Genomic_DNA"/>
</dbReference>
<organism evidence="3 4">
    <name type="scientific">Coriobacterium glomerans (strain ATCC 49209 / DSM 20642 / JCM 10262 / PW2)</name>
    <dbReference type="NCBI Taxonomy" id="700015"/>
    <lineage>
        <taxon>Bacteria</taxon>
        <taxon>Bacillati</taxon>
        <taxon>Actinomycetota</taxon>
        <taxon>Coriobacteriia</taxon>
        <taxon>Coriobacteriales</taxon>
        <taxon>Coriobacteriaceae</taxon>
        <taxon>Coriobacterium</taxon>
    </lineage>
</organism>
<evidence type="ECO:0000313" key="3">
    <source>
        <dbReference type="EMBL" id="AEB06557.1"/>
    </source>
</evidence>
<feature type="transmembrane region" description="Helical" evidence="2">
    <location>
        <begin position="166"/>
        <end position="191"/>
    </location>
</feature>
<dbReference type="STRING" id="700015.Corgl_0439"/>
<keyword evidence="4" id="KW-1185">Reference proteome</keyword>
<accession>F2N782</accession>
<dbReference type="OrthoDB" id="3181975at2"/>
<name>F2N782_CORGP</name>
<keyword evidence="2" id="KW-0472">Membrane</keyword>
<feature type="compositionally biased region" description="Basic and acidic residues" evidence="1">
    <location>
        <begin position="76"/>
        <end position="105"/>
    </location>
</feature>
<dbReference type="Proteomes" id="UP000006851">
    <property type="component" value="Chromosome"/>
</dbReference>
<evidence type="ECO:0000256" key="2">
    <source>
        <dbReference type="SAM" id="Phobius"/>
    </source>
</evidence>
<dbReference type="RefSeq" id="WP_013708300.1">
    <property type="nucleotide sequence ID" value="NC_015389.1"/>
</dbReference>
<gene>
    <name evidence="3" type="ordered locus">Corgl_0439</name>
</gene>
<feature type="compositionally biased region" description="Basic and acidic residues" evidence="1">
    <location>
        <begin position="1"/>
        <end position="24"/>
    </location>
</feature>
<protein>
    <submittedName>
        <fullName evidence="3">Uncharacterized protein</fullName>
    </submittedName>
</protein>
<evidence type="ECO:0000256" key="1">
    <source>
        <dbReference type="SAM" id="MobiDB-lite"/>
    </source>
</evidence>
<reference evidence="4" key="1">
    <citation type="journal article" date="2013" name="Stand. Genomic Sci.">
        <title>Complete genome sequence of Coriobacterium glomerans type strain (PW2(T)) from the midgut of Pyrrhocoris apterus L. (red soldier bug).</title>
        <authorList>
            <person name="Stackebrandt E."/>
            <person name="Zeytun A."/>
            <person name="Lapidus A."/>
            <person name="Nolan M."/>
            <person name="Lucas S."/>
            <person name="Hammon N."/>
            <person name="Deshpande S."/>
            <person name="Cheng J.F."/>
            <person name="Tapia R."/>
            <person name="Goodwin L.A."/>
            <person name="Pitluck S."/>
            <person name="Liolios K."/>
            <person name="Pagani I."/>
            <person name="Ivanova N."/>
            <person name="Mavromatis K."/>
            <person name="Mikhailova N."/>
            <person name="Huntemann M."/>
            <person name="Pati A."/>
            <person name="Chen A."/>
            <person name="Palaniappan K."/>
            <person name="Chang Y.J."/>
            <person name="Land M."/>
            <person name="Hauser L."/>
            <person name="Rohde M."/>
            <person name="Pukall R."/>
            <person name="Goker M."/>
            <person name="Detter J.C."/>
            <person name="Woyke T."/>
            <person name="Bristow J."/>
            <person name="Eisen J.A."/>
            <person name="Markowitz V."/>
            <person name="Hugenholtz P."/>
            <person name="Kyrpides N.C."/>
            <person name="Klenk H.P."/>
        </authorList>
    </citation>
    <scope>NUCLEOTIDE SEQUENCE</scope>
    <source>
        <strain evidence="4">ATCC 49209 / DSM 20642 / JCM 10262 / PW2</strain>
    </source>
</reference>
<feature type="compositionally biased region" description="Acidic residues" evidence="1">
    <location>
        <begin position="113"/>
        <end position="131"/>
    </location>
</feature>
<dbReference type="KEGG" id="cgo:Corgl_0439"/>